<comment type="caution">
    <text evidence="2">The sequence shown here is derived from an EMBL/GenBank/DDBJ whole genome shotgun (WGS) entry which is preliminary data.</text>
</comment>
<dbReference type="Proteomes" id="UP000518752">
    <property type="component" value="Unassembled WGS sequence"/>
</dbReference>
<name>A0A8H5MFF9_9AGAR</name>
<sequence length="258" mass="28584">MDDHVRPQTEVEKELYLRLSDIVKKPPAYLSSRYREPALTIHNIEVSGPNNPTVIPGSVKTQLSLCIVPDHDVIAMHTDPHGPALGPEKENTRRASSRPTQLLSSSSTNLALPNRIPSDPTLRRTGLNSILDFFSVSMAESNPILTSIPDNEDYEEEPTHIIETTQLDNDGSPITTRIRTSGIARNVFGEGYVGMVRVSGQPRPRGAAPFSSRAPTGTRYTIPPIFTSFTSHHFHTMSRVPAQLSKEKSPDRWCHSSR</sequence>
<feature type="compositionally biased region" description="Low complexity" evidence="1">
    <location>
        <begin position="97"/>
        <end position="108"/>
    </location>
</feature>
<reference evidence="2 3" key="1">
    <citation type="journal article" date="2020" name="ISME J.">
        <title>Uncovering the hidden diversity of litter-decomposition mechanisms in mushroom-forming fungi.</title>
        <authorList>
            <person name="Floudas D."/>
            <person name="Bentzer J."/>
            <person name="Ahren D."/>
            <person name="Johansson T."/>
            <person name="Persson P."/>
            <person name="Tunlid A."/>
        </authorList>
    </citation>
    <scope>NUCLEOTIDE SEQUENCE [LARGE SCALE GENOMIC DNA]</scope>
    <source>
        <strain evidence="2 3">CBS 406.79</strain>
    </source>
</reference>
<gene>
    <name evidence="2" type="ORF">D9757_001619</name>
</gene>
<evidence type="ECO:0000256" key="1">
    <source>
        <dbReference type="SAM" id="MobiDB-lite"/>
    </source>
</evidence>
<dbReference type="EMBL" id="JAACJN010000008">
    <property type="protein sequence ID" value="KAF5391884.1"/>
    <property type="molecule type" value="Genomic_DNA"/>
</dbReference>
<accession>A0A8H5MFF9</accession>
<dbReference type="OrthoDB" id="7832001at2759"/>
<keyword evidence="3" id="KW-1185">Reference proteome</keyword>
<dbReference type="AlphaFoldDB" id="A0A8H5MFF9"/>
<evidence type="ECO:0000313" key="3">
    <source>
        <dbReference type="Proteomes" id="UP000518752"/>
    </source>
</evidence>
<dbReference type="Gene3D" id="3.30.70.360">
    <property type="match status" value="1"/>
</dbReference>
<feature type="region of interest" description="Disordered" evidence="1">
    <location>
        <begin position="77"/>
        <end position="121"/>
    </location>
</feature>
<protein>
    <submittedName>
        <fullName evidence="2">Uncharacterized protein</fullName>
    </submittedName>
</protein>
<evidence type="ECO:0000313" key="2">
    <source>
        <dbReference type="EMBL" id="KAF5391884.1"/>
    </source>
</evidence>
<proteinExistence type="predicted"/>
<organism evidence="2 3">
    <name type="scientific">Collybiopsis confluens</name>
    <dbReference type="NCBI Taxonomy" id="2823264"/>
    <lineage>
        <taxon>Eukaryota</taxon>
        <taxon>Fungi</taxon>
        <taxon>Dikarya</taxon>
        <taxon>Basidiomycota</taxon>
        <taxon>Agaricomycotina</taxon>
        <taxon>Agaricomycetes</taxon>
        <taxon>Agaricomycetidae</taxon>
        <taxon>Agaricales</taxon>
        <taxon>Marasmiineae</taxon>
        <taxon>Omphalotaceae</taxon>
        <taxon>Collybiopsis</taxon>
    </lineage>
</organism>